<evidence type="ECO:0000313" key="3">
    <source>
        <dbReference type="Proteomes" id="UP000825890"/>
    </source>
</evidence>
<dbReference type="AlphaFoldDB" id="A0A9P3CDI4"/>
<proteinExistence type="predicted"/>
<dbReference type="Proteomes" id="UP000825890">
    <property type="component" value="Unassembled WGS sequence"/>
</dbReference>
<dbReference type="PANTHER" id="PTHR24148">
    <property type="entry name" value="ANKYRIN REPEAT DOMAIN-CONTAINING PROTEIN 39 HOMOLOG-RELATED"/>
    <property type="match status" value="1"/>
</dbReference>
<name>A0A9P3CDI4_9PEZI</name>
<dbReference type="RefSeq" id="XP_044655426.1">
    <property type="nucleotide sequence ID" value="XM_044799491.1"/>
</dbReference>
<accession>A0A9P3CDI4</accession>
<evidence type="ECO:0000259" key="1">
    <source>
        <dbReference type="Pfam" id="PF06985"/>
    </source>
</evidence>
<dbReference type="Pfam" id="PF06985">
    <property type="entry name" value="HET"/>
    <property type="match status" value="1"/>
</dbReference>
<feature type="domain" description="Heterokaryon incompatibility" evidence="1">
    <location>
        <begin position="52"/>
        <end position="198"/>
    </location>
</feature>
<comment type="caution">
    <text evidence="2">The sequence shown here is derived from an EMBL/GenBank/DDBJ whole genome shotgun (WGS) entry which is preliminary data.</text>
</comment>
<sequence length="522" mass="60104">MLRRQEYRRLFQYEDLQSADTFRLLRLHAGRGEKIQCSLDHFMLDIDPSPLYTAISYTWGKDAALHQIYLQDGSVIKVRKNLYKALQAIRDAESDNLYWIDAICINQNSDQERNHQVKLMADINGKANKVLVWLQSSDEKADVTKAFEYVHAAATYNQDDDSVYRYLSRHQSRNEDDWRSVQRLCKLRYWTRKWIIQELVMARTVVLKAGNAEFPMTDFETFCYQLSRRDLNEQFQRLDTPAKRIWQTVNASPASRLALQRLDAQRSNQPRRLYELVENYASNECQVLCDHVYALYSLAGEHRRYLNIDYGASPVQRLVDILDFVTNHEDMPPAKVMAFANLLIRLLRVHNHELAQGYPLLENLWLTIPATVLGTAEPRQETQATLKARKAIKPFEAMPIYTFSTDQVPWTSIDNNQHHRNMSVAVGRQDMAHFSIAGTNFQGLAACVVSHGDMVWNFSGTKHVFIVRTSQNFQASIVGRAYLFQSTTHNGNSADLCYAGDAVGDYEFGEYDRSAGEEEEGG</sequence>
<organism evidence="2 3">
    <name type="scientific">Cercospora kikuchii</name>
    <dbReference type="NCBI Taxonomy" id="84275"/>
    <lineage>
        <taxon>Eukaryota</taxon>
        <taxon>Fungi</taxon>
        <taxon>Dikarya</taxon>
        <taxon>Ascomycota</taxon>
        <taxon>Pezizomycotina</taxon>
        <taxon>Dothideomycetes</taxon>
        <taxon>Dothideomycetidae</taxon>
        <taxon>Mycosphaerellales</taxon>
        <taxon>Mycosphaerellaceae</taxon>
        <taxon>Cercospora</taxon>
    </lineage>
</organism>
<reference evidence="2 3" key="1">
    <citation type="submission" date="2021-01" db="EMBL/GenBank/DDBJ databases">
        <title>Cercospora kikuchii MAFF 305040 whole genome shotgun sequence.</title>
        <authorList>
            <person name="Kashiwa T."/>
            <person name="Suzuki T."/>
        </authorList>
    </citation>
    <scope>NUCLEOTIDE SEQUENCE [LARGE SCALE GENOMIC DNA]</scope>
    <source>
        <strain evidence="2 3">MAFF 305040</strain>
    </source>
</reference>
<dbReference type="InterPro" id="IPR052895">
    <property type="entry name" value="HetReg/Transcr_Mod"/>
</dbReference>
<dbReference type="EMBL" id="BOLY01000002">
    <property type="protein sequence ID" value="GIZ40939.1"/>
    <property type="molecule type" value="Genomic_DNA"/>
</dbReference>
<gene>
    <name evidence="2" type="ORF">CKM354_000425900</name>
</gene>
<dbReference type="InterPro" id="IPR010730">
    <property type="entry name" value="HET"/>
</dbReference>
<evidence type="ECO:0000313" key="2">
    <source>
        <dbReference type="EMBL" id="GIZ40939.1"/>
    </source>
</evidence>
<dbReference type="GeneID" id="68289834"/>
<dbReference type="OrthoDB" id="3640777at2759"/>
<protein>
    <recommendedName>
        <fullName evidence="1">Heterokaryon incompatibility domain-containing protein</fullName>
    </recommendedName>
</protein>
<keyword evidence="3" id="KW-1185">Reference proteome</keyword>
<dbReference type="PANTHER" id="PTHR24148:SF73">
    <property type="entry name" value="HET DOMAIN PROTEIN (AFU_ORTHOLOGUE AFUA_8G01020)"/>
    <property type="match status" value="1"/>
</dbReference>